<dbReference type="SUPFAM" id="SSF47384">
    <property type="entry name" value="Homodimeric domain of signal transducing histidine kinase"/>
    <property type="match status" value="1"/>
</dbReference>
<comment type="catalytic activity">
    <reaction evidence="1">
        <text>ATP + protein L-histidine = ADP + protein N-phospho-L-histidine.</text>
        <dbReference type="EC" id="2.7.13.3"/>
    </reaction>
</comment>
<dbReference type="Gene3D" id="3.30.450.40">
    <property type="match status" value="1"/>
</dbReference>
<dbReference type="InterPro" id="IPR000700">
    <property type="entry name" value="PAS-assoc_C"/>
</dbReference>
<dbReference type="EMBL" id="QGDC01000001">
    <property type="protein sequence ID" value="RCH56393.1"/>
    <property type="molecule type" value="Genomic_DNA"/>
</dbReference>
<dbReference type="Pfam" id="PF01590">
    <property type="entry name" value="GAF"/>
    <property type="match status" value="1"/>
</dbReference>
<sequence>MNNEYSRLRAVDRFTQLDASITQDLKDIVDLAAQVCGTPVALVTLLGAEMQWFKASTGVDMTDTPREIALCNHTIEQEELTIVPDTSIDDRFSANPLVASAPFVRFYAGSPLITDDGYAVGSLCVVDFEPKTLNDLQLKTLKVLSKQVMNLMQLNVSLQSLEIHHKQSIQQAMQIADSELKLKAVFDSSNDLHMLIGKHFEILAFNKSAAGYFYNIYKKAPTLGDNILDFIDEDVSWQVTRCLLSAMAGRSLKKELMIRPGTEYAGWREIKFVPIRNGAGEIIGAAITSVDITERKMHQEQIKAQNEALTRIAIIQSHELRRPVASLLGIMELIKLDQAENIKNEQEYLGIMQTTINELDEKIRMIVKDSEETIQSHLSIVA</sequence>
<keyword evidence="5" id="KW-1185">Reference proteome</keyword>
<evidence type="ECO:0000259" key="3">
    <source>
        <dbReference type="PROSITE" id="PS50113"/>
    </source>
</evidence>
<dbReference type="InterPro" id="IPR003018">
    <property type="entry name" value="GAF"/>
</dbReference>
<name>A0A367GUN8_9SPHI</name>
<dbReference type="Gene3D" id="3.30.450.20">
    <property type="entry name" value="PAS domain"/>
    <property type="match status" value="1"/>
</dbReference>
<dbReference type="SMART" id="SM00065">
    <property type="entry name" value="GAF"/>
    <property type="match status" value="1"/>
</dbReference>
<comment type="caution">
    <text evidence="4">The sequence shown here is derived from an EMBL/GenBank/DDBJ whole genome shotgun (WGS) entry which is preliminary data.</text>
</comment>
<proteinExistence type="predicted"/>
<dbReference type="PANTHER" id="PTHR43102:SF2">
    <property type="entry name" value="GAF DOMAIN-CONTAINING PROTEIN"/>
    <property type="match status" value="1"/>
</dbReference>
<dbReference type="InterPro" id="IPR035965">
    <property type="entry name" value="PAS-like_dom_sf"/>
</dbReference>
<dbReference type="OrthoDB" id="741455at2"/>
<dbReference type="SUPFAM" id="SSF55785">
    <property type="entry name" value="PYP-like sensor domain (PAS domain)"/>
    <property type="match status" value="1"/>
</dbReference>
<gene>
    <name evidence="4" type="ORF">DJ568_00600</name>
</gene>
<dbReference type="Gene3D" id="1.10.287.130">
    <property type="match status" value="1"/>
</dbReference>
<feature type="domain" description="PAC" evidence="3">
    <location>
        <begin position="250"/>
        <end position="304"/>
    </location>
</feature>
<reference evidence="4 5" key="1">
    <citation type="submission" date="2018-05" db="EMBL/GenBank/DDBJ databases">
        <title>Mucilaginibacter hurinus sp. nov., isolated from briquette warehouse soil.</title>
        <authorList>
            <person name="Choi L."/>
        </authorList>
    </citation>
    <scope>NUCLEOTIDE SEQUENCE [LARGE SCALE GENOMIC DNA]</scope>
    <source>
        <strain evidence="4 5">ZR32</strain>
    </source>
</reference>
<dbReference type="SUPFAM" id="SSF55781">
    <property type="entry name" value="GAF domain-like"/>
    <property type="match status" value="1"/>
</dbReference>
<evidence type="ECO:0000256" key="2">
    <source>
        <dbReference type="ARBA" id="ARBA00012438"/>
    </source>
</evidence>
<evidence type="ECO:0000313" key="4">
    <source>
        <dbReference type="EMBL" id="RCH56393.1"/>
    </source>
</evidence>
<organism evidence="4 5">
    <name type="scientific">Mucilaginibacter hurinus</name>
    <dbReference type="NCBI Taxonomy" id="2201324"/>
    <lineage>
        <taxon>Bacteria</taxon>
        <taxon>Pseudomonadati</taxon>
        <taxon>Bacteroidota</taxon>
        <taxon>Sphingobacteriia</taxon>
        <taxon>Sphingobacteriales</taxon>
        <taxon>Sphingobacteriaceae</taxon>
        <taxon>Mucilaginibacter</taxon>
    </lineage>
</organism>
<protein>
    <recommendedName>
        <fullName evidence="2">histidine kinase</fullName>
        <ecNumber evidence="2">2.7.13.3</ecNumber>
    </recommendedName>
</protein>
<dbReference type="InterPro" id="IPR036097">
    <property type="entry name" value="HisK_dim/P_sf"/>
</dbReference>
<dbReference type="PROSITE" id="PS50113">
    <property type="entry name" value="PAC"/>
    <property type="match status" value="1"/>
</dbReference>
<dbReference type="EC" id="2.7.13.3" evidence="2"/>
<dbReference type="CDD" id="cd00082">
    <property type="entry name" value="HisKA"/>
    <property type="match status" value="1"/>
</dbReference>
<evidence type="ECO:0000313" key="5">
    <source>
        <dbReference type="Proteomes" id="UP000253209"/>
    </source>
</evidence>
<dbReference type="InterPro" id="IPR003661">
    <property type="entry name" value="HisK_dim/P_dom"/>
</dbReference>
<dbReference type="InterPro" id="IPR029016">
    <property type="entry name" value="GAF-like_dom_sf"/>
</dbReference>
<dbReference type="AlphaFoldDB" id="A0A367GUN8"/>
<dbReference type="InterPro" id="IPR000014">
    <property type="entry name" value="PAS"/>
</dbReference>
<evidence type="ECO:0000256" key="1">
    <source>
        <dbReference type="ARBA" id="ARBA00000085"/>
    </source>
</evidence>
<dbReference type="NCBIfam" id="TIGR00229">
    <property type="entry name" value="sensory_box"/>
    <property type="match status" value="1"/>
</dbReference>
<dbReference type="RefSeq" id="WP_114003290.1">
    <property type="nucleotide sequence ID" value="NZ_QGDC01000001.1"/>
</dbReference>
<dbReference type="GO" id="GO:0000155">
    <property type="term" value="F:phosphorelay sensor kinase activity"/>
    <property type="evidence" value="ECO:0007669"/>
    <property type="project" value="InterPro"/>
</dbReference>
<dbReference type="PANTHER" id="PTHR43102">
    <property type="entry name" value="SLR1143 PROTEIN"/>
    <property type="match status" value="1"/>
</dbReference>
<accession>A0A367GUN8</accession>
<dbReference type="Proteomes" id="UP000253209">
    <property type="component" value="Unassembled WGS sequence"/>
</dbReference>